<name>A0A9P5P4Y9_9AGAR</name>
<comment type="caution">
    <text evidence="1">The sequence shown here is derived from an EMBL/GenBank/DDBJ whole genome shotgun (WGS) entry which is preliminary data.</text>
</comment>
<keyword evidence="2" id="KW-1185">Reference proteome</keyword>
<proteinExistence type="predicted"/>
<protein>
    <submittedName>
        <fullName evidence="1">Uncharacterized protein</fullName>
    </submittedName>
</protein>
<dbReference type="AlphaFoldDB" id="A0A9P5P4Y9"/>
<accession>A0A9P5P4Y9</accession>
<dbReference type="Proteomes" id="UP000772434">
    <property type="component" value="Unassembled WGS sequence"/>
</dbReference>
<evidence type="ECO:0000313" key="2">
    <source>
        <dbReference type="Proteomes" id="UP000772434"/>
    </source>
</evidence>
<organism evidence="1 2">
    <name type="scientific">Rhodocollybia butyracea</name>
    <dbReference type="NCBI Taxonomy" id="206335"/>
    <lineage>
        <taxon>Eukaryota</taxon>
        <taxon>Fungi</taxon>
        <taxon>Dikarya</taxon>
        <taxon>Basidiomycota</taxon>
        <taxon>Agaricomycotina</taxon>
        <taxon>Agaricomycetes</taxon>
        <taxon>Agaricomycetidae</taxon>
        <taxon>Agaricales</taxon>
        <taxon>Marasmiineae</taxon>
        <taxon>Omphalotaceae</taxon>
        <taxon>Rhodocollybia</taxon>
    </lineage>
</organism>
<gene>
    <name evidence="1" type="ORF">BDP27DRAFT_939759</name>
</gene>
<reference evidence="1" key="1">
    <citation type="submission" date="2020-11" db="EMBL/GenBank/DDBJ databases">
        <authorList>
            <consortium name="DOE Joint Genome Institute"/>
            <person name="Ahrendt S."/>
            <person name="Riley R."/>
            <person name="Andreopoulos W."/>
            <person name="Labutti K."/>
            <person name="Pangilinan J."/>
            <person name="Ruiz-Duenas F.J."/>
            <person name="Barrasa J.M."/>
            <person name="Sanchez-Garcia M."/>
            <person name="Camarero S."/>
            <person name="Miyauchi S."/>
            <person name="Serrano A."/>
            <person name="Linde D."/>
            <person name="Babiker R."/>
            <person name="Drula E."/>
            <person name="Ayuso-Fernandez I."/>
            <person name="Pacheco R."/>
            <person name="Padilla G."/>
            <person name="Ferreira P."/>
            <person name="Barriuso J."/>
            <person name="Kellner H."/>
            <person name="Castanera R."/>
            <person name="Alfaro M."/>
            <person name="Ramirez L."/>
            <person name="Pisabarro A.G."/>
            <person name="Kuo A."/>
            <person name="Tritt A."/>
            <person name="Lipzen A."/>
            <person name="He G."/>
            <person name="Yan M."/>
            <person name="Ng V."/>
            <person name="Cullen D."/>
            <person name="Martin F."/>
            <person name="Rosso M.-N."/>
            <person name="Henrissat B."/>
            <person name="Hibbett D."/>
            <person name="Martinez A.T."/>
            <person name="Grigoriev I.V."/>
        </authorList>
    </citation>
    <scope>NUCLEOTIDE SEQUENCE</scope>
    <source>
        <strain evidence="1">AH 40177</strain>
    </source>
</reference>
<dbReference type="EMBL" id="JADNRY010000774">
    <property type="protein sequence ID" value="KAF9027286.1"/>
    <property type="molecule type" value="Genomic_DNA"/>
</dbReference>
<evidence type="ECO:0000313" key="1">
    <source>
        <dbReference type="EMBL" id="KAF9027286.1"/>
    </source>
</evidence>
<sequence>MLGTGTMTKCKSGSSVRFGGKKAVEAYRSCYRLLRNVMRDKLLELDEVYEWLMNYTTRGDSVSTHVDLAVMGGAEKLCGQ</sequence>